<protein>
    <submittedName>
        <fullName evidence="2">Uncharacterized protein</fullName>
    </submittedName>
</protein>
<evidence type="ECO:0000313" key="2">
    <source>
        <dbReference type="EnsemblPlants" id="MELO3C026907.2.1"/>
    </source>
</evidence>
<name>A0A9I9E024_CUCME</name>
<dbReference type="Gramene" id="MELO3C026907.2.1">
    <property type="protein sequence ID" value="MELO3C026907.2.1"/>
    <property type="gene ID" value="MELO3C026907.2"/>
</dbReference>
<organism evidence="2">
    <name type="scientific">Cucumis melo</name>
    <name type="common">Muskmelon</name>
    <dbReference type="NCBI Taxonomy" id="3656"/>
    <lineage>
        <taxon>Eukaryota</taxon>
        <taxon>Viridiplantae</taxon>
        <taxon>Streptophyta</taxon>
        <taxon>Embryophyta</taxon>
        <taxon>Tracheophyta</taxon>
        <taxon>Spermatophyta</taxon>
        <taxon>Magnoliopsida</taxon>
        <taxon>eudicotyledons</taxon>
        <taxon>Gunneridae</taxon>
        <taxon>Pentapetalae</taxon>
        <taxon>rosids</taxon>
        <taxon>fabids</taxon>
        <taxon>Cucurbitales</taxon>
        <taxon>Cucurbitaceae</taxon>
        <taxon>Benincaseae</taxon>
        <taxon>Cucumis</taxon>
    </lineage>
</organism>
<sequence length="87" mass="9993">MARSLDLHVNRKRKKTQNNSEGERRGEKNGVTFKRRRRKKPETMAVAVEEEEERKPRWHSLAEAPAPQWPCLEEIKDEGVGANAGEG</sequence>
<feature type="region of interest" description="Disordered" evidence="1">
    <location>
        <begin position="1"/>
        <end position="70"/>
    </location>
</feature>
<dbReference type="AlphaFoldDB" id="A0A9I9E024"/>
<accession>A0A9I9E024</accession>
<dbReference type="EnsemblPlants" id="MELO3C026907.2.1">
    <property type="protein sequence ID" value="MELO3C026907.2.1"/>
    <property type="gene ID" value="MELO3C026907.2"/>
</dbReference>
<proteinExistence type="predicted"/>
<reference evidence="2" key="1">
    <citation type="submission" date="2023-03" db="UniProtKB">
        <authorList>
            <consortium name="EnsemblPlants"/>
        </authorList>
    </citation>
    <scope>IDENTIFICATION</scope>
</reference>
<evidence type="ECO:0000256" key="1">
    <source>
        <dbReference type="SAM" id="MobiDB-lite"/>
    </source>
</evidence>